<name>A0A544W588_9MYCO</name>
<sequence length="147" mass="15614">MEMKLEVVVLPVSDVNRAKAFYESLGWRLDADFSTSEAFRVVQLTPPGSGASIIFGTGLTDAAPGSVDGLHIVVDDVVAARDMLADNGVDISEVFHDAGGVFHHAGVAERVAGPQPARLTYSSFASFSDPDGNGWVLQEITERLPGR</sequence>
<evidence type="ECO:0000313" key="2">
    <source>
        <dbReference type="EMBL" id="TQR87403.1"/>
    </source>
</evidence>
<dbReference type="Gene3D" id="3.10.180.10">
    <property type="entry name" value="2,3-Dihydroxybiphenyl 1,2-Dioxygenase, domain 1"/>
    <property type="match status" value="1"/>
</dbReference>
<protein>
    <submittedName>
        <fullName evidence="2">Glyoxalase</fullName>
    </submittedName>
</protein>
<organism evidence="2 3">
    <name type="scientific">Mycolicibacterium hodleri</name>
    <dbReference type="NCBI Taxonomy" id="49897"/>
    <lineage>
        <taxon>Bacteria</taxon>
        <taxon>Bacillati</taxon>
        <taxon>Actinomycetota</taxon>
        <taxon>Actinomycetes</taxon>
        <taxon>Mycobacteriales</taxon>
        <taxon>Mycobacteriaceae</taxon>
        <taxon>Mycolicibacterium</taxon>
    </lineage>
</organism>
<dbReference type="AlphaFoldDB" id="A0A544W588"/>
<dbReference type="Pfam" id="PF00903">
    <property type="entry name" value="Glyoxalase"/>
    <property type="match status" value="1"/>
</dbReference>
<comment type="caution">
    <text evidence="2">The sequence shown here is derived from an EMBL/GenBank/DDBJ whole genome shotgun (WGS) entry which is preliminary data.</text>
</comment>
<dbReference type="EMBL" id="VIFX01000006">
    <property type="protein sequence ID" value="TQR87403.1"/>
    <property type="molecule type" value="Genomic_DNA"/>
</dbReference>
<reference evidence="2 3" key="1">
    <citation type="submission" date="2018-10" db="EMBL/GenBank/DDBJ databases">
        <title>Draft genome of Mycobacterium hodleri strain B.</title>
        <authorList>
            <person name="Amande T.J."/>
            <person name="Mcgenity T.J."/>
        </authorList>
    </citation>
    <scope>NUCLEOTIDE SEQUENCE [LARGE SCALE GENOMIC DNA]</scope>
    <source>
        <strain evidence="2 3">B</strain>
    </source>
</reference>
<dbReference type="SUPFAM" id="SSF54593">
    <property type="entry name" value="Glyoxalase/Bleomycin resistance protein/Dihydroxybiphenyl dioxygenase"/>
    <property type="match status" value="1"/>
</dbReference>
<dbReference type="PROSITE" id="PS51819">
    <property type="entry name" value="VOC"/>
    <property type="match status" value="1"/>
</dbReference>
<accession>A0A544W588</accession>
<evidence type="ECO:0000259" key="1">
    <source>
        <dbReference type="PROSITE" id="PS51819"/>
    </source>
</evidence>
<dbReference type="InterPro" id="IPR029068">
    <property type="entry name" value="Glyas_Bleomycin-R_OHBP_Dase"/>
</dbReference>
<proteinExistence type="predicted"/>
<dbReference type="InterPro" id="IPR004360">
    <property type="entry name" value="Glyas_Fos-R_dOase_dom"/>
</dbReference>
<dbReference type="InterPro" id="IPR037523">
    <property type="entry name" value="VOC_core"/>
</dbReference>
<gene>
    <name evidence="2" type="ORF">D8S82_06345</name>
</gene>
<dbReference type="Proteomes" id="UP000315759">
    <property type="component" value="Unassembled WGS sequence"/>
</dbReference>
<feature type="domain" description="VOC" evidence="1">
    <location>
        <begin position="4"/>
        <end position="140"/>
    </location>
</feature>
<keyword evidence="3" id="KW-1185">Reference proteome</keyword>
<evidence type="ECO:0000313" key="3">
    <source>
        <dbReference type="Proteomes" id="UP000315759"/>
    </source>
</evidence>